<dbReference type="SMART" id="SM01182">
    <property type="entry name" value="EF-1_beta_acid"/>
    <property type="match status" value="1"/>
</dbReference>
<dbReference type="InterPro" id="IPR036219">
    <property type="entry name" value="eEF-1beta-like_sf"/>
</dbReference>
<feature type="compositionally biased region" description="Polar residues" evidence="6">
    <location>
        <begin position="459"/>
        <end position="476"/>
    </location>
</feature>
<evidence type="ECO:0000256" key="5">
    <source>
        <dbReference type="RuleBase" id="RU003791"/>
    </source>
</evidence>
<feature type="region of interest" description="Disordered" evidence="6">
    <location>
        <begin position="259"/>
        <end position="300"/>
    </location>
</feature>
<feature type="domain" description="Elongation factor 1 beta central acidic region eukaryote" evidence="8">
    <location>
        <begin position="503"/>
        <end position="529"/>
    </location>
</feature>
<evidence type="ECO:0000256" key="4">
    <source>
        <dbReference type="ARBA" id="ARBA00039378"/>
    </source>
</evidence>
<dbReference type="Proteomes" id="UP000515203">
    <property type="component" value="Unplaced"/>
</dbReference>
<feature type="region of interest" description="Disordered" evidence="6">
    <location>
        <begin position="400"/>
        <end position="421"/>
    </location>
</feature>
<protein>
    <recommendedName>
        <fullName evidence="4">Elongation factor 1-delta</fullName>
    </recommendedName>
</protein>
<feature type="region of interest" description="Disordered" evidence="6">
    <location>
        <begin position="25"/>
        <end position="93"/>
    </location>
</feature>
<evidence type="ECO:0000256" key="2">
    <source>
        <dbReference type="ARBA" id="ARBA00022768"/>
    </source>
</evidence>
<dbReference type="InterPro" id="IPR014717">
    <property type="entry name" value="Transl_elong_EF1B/ribsomal_bS6"/>
</dbReference>
<name>A0A6P3FJK2_OCTDE</name>
<accession>A0A6P3FJK2</accession>
<dbReference type="PANTHER" id="PTHR11595">
    <property type="entry name" value="EF-HAND AND COILED-COIL DOMAIN-CONTAINING FAMILY MEMBER"/>
    <property type="match status" value="1"/>
</dbReference>
<evidence type="ECO:0000313" key="10">
    <source>
        <dbReference type="RefSeq" id="XP_004638966.2"/>
    </source>
</evidence>
<feature type="domain" description="Translation elongation factor EF1B beta/delta subunit guanine nucleotide exchange" evidence="7">
    <location>
        <begin position="538"/>
        <end position="624"/>
    </location>
</feature>
<dbReference type="GeneID" id="101587473"/>
<dbReference type="InterPro" id="IPR018940">
    <property type="entry name" value="EF-1_beta_acid_region_euk"/>
</dbReference>
<sequence length="624" mass="69418">MRSGKASCALETVWEDKHKYEEAERHFHKNEATQATSSVQQLLVEVPAVNGPGQEDTEDADEAEAPDTSSRSNSRKSLEGKKPLQKKRKRSPKGWLGQADLAFVGLSADSVWLEKPLFDRAESSYRQRLANSAAQAAQPPAVAPRGPCIHGTLVACHHVTWGSWVNKSSFDQAERAFVEWSQALLLAAQGSRRQEAPDTSSRATSFNLALACQPGPPANGQPTLGSLQALVREVWLEKPQYDAAERGFYEALFDDHPPGKVRLQERASQAEGARRGRRDRRARNNTMGSKRAGPRRADREAPSPLPYWYFLHKDAEAPWLSKPIYDRAECHHHATEALRMAWCLEAASQIHRPGPRSGLSMSSLRPKKMATNFLVHEKIWFDKFKDDDAERKIYEQMNGPVAGASCQSSGPGVSSGPGGDHSELVVRIASLEVENQNLRSVVQDLQQAISRLEARLNTLEKSSPTHRATAPQTQHVSPMRQVEPPAKKVATPAEDDEDNDIDLFGSDEEEDKEAARLREERLRQYAEKKSKKPTLVAKSSILLDVKPWDDETDMAKLEACVRSIQLDGLLWGGSKLVPVGYGIRKLQIQCVVEDDKVGTDLLEEEITKFEEHVQSVDIAAFNKI</sequence>
<keyword evidence="3 5" id="KW-0648">Protein biosynthesis</keyword>
<dbReference type="SUPFAM" id="SSF54984">
    <property type="entry name" value="eEF-1beta-like"/>
    <property type="match status" value="1"/>
</dbReference>
<dbReference type="GO" id="GO:0003746">
    <property type="term" value="F:translation elongation factor activity"/>
    <property type="evidence" value="ECO:0007669"/>
    <property type="project" value="UniProtKB-KW"/>
</dbReference>
<dbReference type="CDD" id="cd00292">
    <property type="entry name" value="EF1B"/>
    <property type="match status" value="1"/>
</dbReference>
<dbReference type="RefSeq" id="XP_004638966.2">
    <property type="nucleotide sequence ID" value="XM_004638909.2"/>
</dbReference>
<evidence type="ECO:0000259" key="7">
    <source>
        <dbReference type="SMART" id="SM00888"/>
    </source>
</evidence>
<feature type="region of interest" description="Disordered" evidence="6">
    <location>
        <begin position="459"/>
        <end position="515"/>
    </location>
</feature>
<proteinExistence type="inferred from homology"/>
<dbReference type="SMART" id="SM00888">
    <property type="entry name" value="EF1_GNE"/>
    <property type="match status" value="1"/>
</dbReference>
<evidence type="ECO:0000313" key="9">
    <source>
        <dbReference type="Proteomes" id="UP000515203"/>
    </source>
</evidence>
<keyword evidence="2 5" id="KW-0251">Elongation factor</keyword>
<dbReference type="AlphaFoldDB" id="A0A6P3FJK2"/>
<evidence type="ECO:0000256" key="3">
    <source>
        <dbReference type="ARBA" id="ARBA00022917"/>
    </source>
</evidence>
<dbReference type="InterPro" id="IPR014038">
    <property type="entry name" value="EF1B_bsu/dsu_GNE"/>
</dbReference>
<reference evidence="10" key="1">
    <citation type="submission" date="2025-08" db="UniProtKB">
        <authorList>
            <consortium name="RefSeq"/>
        </authorList>
    </citation>
    <scope>IDENTIFICATION</scope>
</reference>
<keyword evidence="9" id="KW-1185">Reference proteome</keyword>
<evidence type="ECO:0000256" key="1">
    <source>
        <dbReference type="ARBA" id="ARBA00007411"/>
    </source>
</evidence>
<organism evidence="9 10">
    <name type="scientific">Octodon degus</name>
    <name type="common">Degu</name>
    <name type="synonym">Sciurus degus</name>
    <dbReference type="NCBI Taxonomy" id="10160"/>
    <lineage>
        <taxon>Eukaryota</taxon>
        <taxon>Metazoa</taxon>
        <taxon>Chordata</taxon>
        <taxon>Craniata</taxon>
        <taxon>Vertebrata</taxon>
        <taxon>Euteleostomi</taxon>
        <taxon>Mammalia</taxon>
        <taxon>Eutheria</taxon>
        <taxon>Euarchontoglires</taxon>
        <taxon>Glires</taxon>
        <taxon>Rodentia</taxon>
        <taxon>Hystricomorpha</taxon>
        <taxon>Octodontidae</taxon>
        <taxon>Octodon</taxon>
    </lineage>
</organism>
<dbReference type="PROSITE" id="PS00825">
    <property type="entry name" value="EF1BD_2"/>
    <property type="match status" value="1"/>
</dbReference>
<comment type="similarity">
    <text evidence="1 5">Belongs to the EF-1-beta/EF-1-delta family.</text>
</comment>
<dbReference type="PANTHER" id="PTHR11595:SF26">
    <property type="entry name" value="ELONGATION FACTOR 1-DELTA"/>
    <property type="match status" value="1"/>
</dbReference>
<feature type="compositionally biased region" description="Basic residues" evidence="6">
    <location>
        <begin position="83"/>
        <end position="92"/>
    </location>
</feature>
<evidence type="ECO:0000259" key="8">
    <source>
        <dbReference type="SMART" id="SM01182"/>
    </source>
</evidence>
<dbReference type="Pfam" id="PF10587">
    <property type="entry name" value="EF-1_beta_acid"/>
    <property type="match status" value="1"/>
</dbReference>
<dbReference type="InterPro" id="IPR049720">
    <property type="entry name" value="EF1B_bsu/dsu"/>
</dbReference>
<dbReference type="Gene3D" id="3.30.70.60">
    <property type="match status" value="1"/>
</dbReference>
<dbReference type="GO" id="GO:0005829">
    <property type="term" value="C:cytosol"/>
    <property type="evidence" value="ECO:0007669"/>
    <property type="project" value="TreeGrafter"/>
</dbReference>
<feature type="compositionally biased region" description="Acidic residues" evidence="6">
    <location>
        <begin position="493"/>
        <end position="512"/>
    </location>
</feature>
<feature type="compositionally biased region" description="Polar residues" evidence="6">
    <location>
        <begin position="32"/>
        <end position="41"/>
    </location>
</feature>
<dbReference type="InterPro" id="IPR001326">
    <property type="entry name" value="Transl_elong_EF1B_B/D_CS"/>
</dbReference>
<dbReference type="GO" id="GO:0005085">
    <property type="term" value="F:guanyl-nucleotide exchange factor activity"/>
    <property type="evidence" value="ECO:0007669"/>
    <property type="project" value="TreeGrafter"/>
</dbReference>
<dbReference type="FunFam" id="3.30.70.60:FF:000001">
    <property type="entry name" value="Elongation factor 1-beta 1 like"/>
    <property type="match status" value="1"/>
</dbReference>
<dbReference type="GO" id="GO:0005853">
    <property type="term" value="C:eukaryotic translation elongation factor 1 complex"/>
    <property type="evidence" value="ECO:0007669"/>
    <property type="project" value="InterPro"/>
</dbReference>
<gene>
    <name evidence="10" type="primary">Eef1d</name>
</gene>
<evidence type="ECO:0000256" key="6">
    <source>
        <dbReference type="SAM" id="MobiDB-lite"/>
    </source>
</evidence>
<dbReference type="CTD" id="1936"/>
<feature type="compositionally biased region" description="Acidic residues" evidence="6">
    <location>
        <begin position="55"/>
        <end position="65"/>
    </location>
</feature>
<dbReference type="Pfam" id="PF00736">
    <property type="entry name" value="EF1_GNE"/>
    <property type="match status" value="1"/>
</dbReference>